<dbReference type="InterPro" id="IPR015996">
    <property type="entry name" value="UCP028451"/>
</dbReference>
<keyword evidence="4" id="KW-1185">Reference proteome</keyword>
<dbReference type="RefSeq" id="WP_225698612.1">
    <property type="nucleotide sequence ID" value="NZ_JAIXNE010000002.1"/>
</dbReference>
<name>A0A9X1HW18_9BACT</name>
<protein>
    <submittedName>
        <fullName evidence="3">DUF2461 domain-containing protein</fullName>
    </submittedName>
</protein>
<dbReference type="AlphaFoldDB" id="A0A9X1HW18"/>
<organism evidence="3 4">
    <name type="scientific">Fulvivirga sedimenti</name>
    <dbReference type="NCBI Taxonomy" id="2879465"/>
    <lineage>
        <taxon>Bacteria</taxon>
        <taxon>Pseudomonadati</taxon>
        <taxon>Bacteroidota</taxon>
        <taxon>Cytophagia</taxon>
        <taxon>Cytophagales</taxon>
        <taxon>Fulvivirgaceae</taxon>
        <taxon>Fulvivirga</taxon>
    </lineage>
</organism>
<accession>A0A9X1HW18</accession>
<sequence length="214" mass="25442">MMKDLYIFLEKLRVNNNKTWMDEHRAEYNQVRDAYILWLDDLDARLAEIDPSYDHTEGKRAIHRINNNLMFHPDRPTYKEHIGATMDRVKEKSDFYIHIGPEESFVAGGYYHPPSSILSKIREAIDYDGDVLQSILDEKRFKANFVLEQDLLKTSPKGFTQDHPHIKLLRYKSFAVMHTVTRQEVCHPDFQDKVVELYKVMMPFRDYLNRAVLY</sequence>
<dbReference type="Proteomes" id="UP001139409">
    <property type="component" value="Unassembled WGS sequence"/>
</dbReference>
<dbReference type="NCBIfam" id="TIGR02453">
    <property type="entry name" value="TIGR02453 family protein"/>
    <property type="match status" value="1"/>
</dbReference>
<dbReference type="Pfam" id="PF09365">
    <property type="entry name" value="DUF2461"/>
    <property type="match status" value="1"/>
</dbReference>
<dbReference type="PIRSF" id="PIRSF028451">
    <property type="entry name" value="UCP028451"/>
    <property type="match status" value="1"/>
</dbReference>
<dbReference type="PANTHER" id="PTHR36452:SF1">
    <property type="entry name" value="DUF2461 DOMAIN-CONTAINING PROTEIN"/>
    <property type="match status" value="1"/>
</dbReference>
<evidence type="ECO:0000313" key="1">
    <source>
        <dbReference type="EMBL" id="MCA6075512.1"/>
    </source>
</evidence>
<reference evidence="3" key="1">
    <citation type="submission" date="2021-09" db="EMBL/GenBank/DDBJ databases">
        <title>Fulvivirga sp. isolated from coastal sediment.</title>
        <authorList>
            <person name="Yu H."/>
        </authorList>
    </citation>
    <scope>NUCLEOTIDE SEQUENCE</scope>
    <source>
        <strain evidence="3">1062</strain>
    </source>
</reference>
<dbReference type="EMBL" id="JAIXNE010000004">
    <property type="protein sequence ID" value="MCA6077817.1"/>
    <property type="molecule type" value="Genomic_DNA"/>
</dbReference>
<dbReference type="EMBL" id="JAIXNE010000002">
    <property type="protein sequence ID" value="MCA6075512.1"/>
    <property type="molecule type" value="Genomic_DNA"/>
</dbReference>
<dbReference type="PANTHER" id="PTHR36452">
    <property type="entry name" value="CHROMOSOME 12, WHOLE GENOME SHOTGUN SEQUENCE"/>
    <property type="match status" value="1"/>
</dbReference>
<evidence type="ECO:0000313" key="3">
    <source>
        <dbReference type="EMBL" id="MCA6077817.1"/>
    </source>
</evidence>
<gene>
    <name evidence="1" type="ORF">LDX50_11585</name>
    <name evidence="2" type="ORF">LDX50_17555</name>
    <name evidence="3" type="ORF">LDX50_23275</name>
</gene>
<evidence type="ECO:0000313" key="4">
    <source>
        <dbReference type="Proteomes" id="UP001139409"/>
    </source>
</evidence>
<comment type="caution">
    <text evidence="3">The sequence shown here is derived from an EMBL/GenBank/DDBJ whole genome shotgun (WGS) entry which is preliminary data.</text>
</comment>
<dbReference type="InterPro" id="IPR012808">
    <property type="entry name" value="CHP02453"/>
</dbReference>
<proteinExistence type="predicted"/>
<evidence type="ECO:0000313" key="2">
    <source>
        <dbReference type="EMBL" id="MCA6076689.1"/>
    </source>
</evidence>
<dbReference type="EMBL" id="JAIXNE010000003">
    <property type="protein sequence ID" value="MCA6076689.1"/>
    <property type="molecule type" value="Genomic_DNA"/>
</dbReference>